<evidence type="ECO:0000313" key="2">
    <source>
        <dbReference type="EMBL" id="GIY39194.1"/>
    </source>
</evidence>
<accession>A0AAV4T0G1</accession>
<name>A0AAV4T0G1_CAEEX</name>
<proteinExistence type="predicted"/>
<evidence type="ECO:0000256" key="1">
    <source>
        <dbReference type="SAM" id="MobiDB-lite"/>
    </source>
</evidence>
<sequence>LKAFSSSIGTDTRVNGSEYYDAP</sequence>
<protein>
    <submittedName>
        <fullName evidence="2">Uncharacterized protein</fullName>
    </submittedName>
</protein>
<evidence type="ECO:0000313" key="3">
    <source>
        <dbReference type="Proteomes" id="UP001054945"/>
    </source>
</evidence>
<reference evidence="2 3" key="1">
    <citation type="submission" date="2021-06" db="EMBL/GenBank/DDBJ databases">
        <title>Caerostris extrusa draft genome.</title>
        <authorList>
            <person name="Kono N."/>
            <person name="Arakawa K."/>
        </authorList>
    </citation>
    <scope>NUCLEOTIDE SEQUENCE [LARGE SCALE GENOMIC DNA]</scope>
</reference>
<dbReference type="Proteomes" id="UP001054945">
    <property type="component" value="Unassembled WGS sequence"/>
</dbReference>
<keyword evidence="3" id="KW-1185">Reference proteome</keyword>
<gene>
    <name evidence="2" type="ORF">CEXT_85831</name>
</gene>
<feature type="non-terminal residue" evidence="2">
    <location>
        <position position="1"/>
    </location>
</feature>
<comment type="caution">
    <text evidence="2">The sequence shown here is derived from an EMBL/GenBank/DDBJ whole genome shotgun (WGS) entry which is preliminary data.</text>
</comment>
<feature type="compositionally biased region" description="Polar residues" evidence="1">
    <location>
        <begin position="1"/>
        <end position="15"/>
    </location>
</feature>
<organism evidence="2 3">
    <name type="scientific">Caerostris extrusa</name>
    <name type="common">Bark spider</name>
    <name type="synonym">Caerostris bankana</name>
    <dbReference type="NCBI Taxonomy" id="172846"/>
    <lineage>
        <taxon>Eukaryota</taxon>
        <taxon>Metazoa</taxon>
        <taxon>Ecdysozoa</taxon>
        <taxon>Arthropoda</taxon>
        <taxon>Chelicerata</taxon>
        <taxon>Arachnida</taxon>
        <taxon>Araneae</taxon>
        <taxon>Araneomorphae</taxon>
        <taxon>Entelegynae</taxon>
        <taxon>Araneoidea</taxon>
        <taxon>Araneidae</taxon>
        <taxon>Caerostris</taxon>
    </lineage>
</organism>
<dbReference type="EMBL" id="BPLR01010424">
    <property type="protein sequence ID" value="GIY39194.1"/>
    <property type="molecule type" value="Genomic_DNA"/>
</dbReference>
<dbReference type="AlphaFoldDB" id="A0AAV4T0G1"/>
<feature type="region of interest" description="Disordered" evidence="1">
    <location>
        <begin position="1"/>
        <end position="23"/>
    </location>
</feature>